<evidence type="ECO:0000256" key="5">
    <source>
        <dbReference type="ARBA" id="ARBA00022801"/>
    </source>
</evidence>
<comment type="catalytic activity">
    <reaction evidence="8">
        <text>adenosine + phosphate = alpha-D-ribose 1-phosphate + adenine</text>
        <dbReference type="Rhea" id="RHEA:27642"/>
        <dbReference type="ChEBI" id="CHEBI:16335"/>
        <dbReference type="ChEBI" id="CHEBI:16708"/>
        <dbReference type="ChEBI" id="CHEBI:43474"/>
        <dbReference type="ChEBI" id="CHEBI:57720"/>
        <dbReference type="EC" id="2.4.2.1"/>
    </reaction>
    <physiologicalReaction direction="left-to-right" evidence="8">
        <dbReference type="Rhea" id="RHEA:27643"/>
    </physiologicalReaction>
</comment>
<evidence type="ECO:0000256" key="4">
    <source>
        <dbReference type="ARBA" id="ARBA00022723"/>
    </source>
</evidence>
<evidence type="ECO:0000313" key="11">
    <source>
        <dbReference type="EMBL" id="AZQ61447.1"/>
    </source>
</evidence>
<organism evidence="11 12">
    <name type="scientific">Flammeovirga pectinis</name>
    <dbReference type="NCBI Taxonomy" id="2494373"/>
    <lineage>
        <taxon>Bacteria</taxon>
        <taxon>Pseudomonadati</taxon>
        <taxon>Bacteroidota</taxon>
        <taxon>Cytophagia</taxon>
        <taxon>Cytophagales</taxon>
        <taxon>Flammeovirgaceae</taxon>
        <taxon>Flammeovirga</taxon>
    </lineage>
</organism>
<dbReference type="SUPFAM" id="SSF64438">
    <property type="entry name" value="CNF1/YfiH-like putative cysteine hydrolases"/>
    <property type="match status" value="1"/>
</dbReference>
<dbReference type="GO" id="GO:0017061">
    <property type="term" value="F:S-methyl-5-thioadenosine phosphorylase activity"/>
    <property type="evidence" value="ECO:0007669"/>
    <property type="project" value="UniProtKB-EC"/>
</dbReference>
<evidence type="ECO:0000256" key="7">
    <source>
        <dbReference type="ARBA" id="ARBA00047989"/>
    </source>
</evidence>
<dbReference type="InterPro" id="IPR011324">
    <property type="entry name" value="Cytotoxic_necrot_fac-like_cat"/>
</dbReference>
<comment type="catalytic activity">
    <reaction evidence="1">
        <text>inosine + phosphate = alpha-D-ribose 1-phosphate + hypoxanthine</text>
        <dbReference type="Rhea" id="RHEA:27646"/>
        <dbReference type="ChEBI" id="CHEBI:17368"/>
        <dbReference type="ChEBI" id="CHEBI:17596"/>
        <dbReference type="ChEBI" id="CHEBI:43474"/>
        <dbReference type="ChEBI" id="CHEBI:57720"/>
        <dbReference type="EC" id="2.4.2.1"/>
    </reaction>
    <physiologicalReaction direction="left-to-right" evidence="1">
        <dbReference type="Rhea" id="RHEA:27647"/>
    </physiologicalReaction>
</comment>
<dbReference type="Pfam" id="PF02578">
    <property type="entry name" value="Cu-oxidase_4"/>
    <property type="match status" value="1"/>
</dbReference>
<evidence type="ECO:0000256" key="2">
    <source>
        <dbReference type="ARBA" id="ARBA00007353"/>
    </source>
</evidence>
<keyword evidence="3" id="KW-0808">Transferase</keyword>
<dbReference type="GO" id="GO:0016787">
    <property type="term" value="F:hydrolase activity"/>
    <property type="evidence" value="ECO:0007669"/>
    <property type="project" value="UniProtKB-KW"/>
</dbReference>
<dbReference type="GO" id="GO:0005507">
    <property type="term" value="F:copper ion binding"/>
    <property type="evidence" value="ECO:0007669"/>
    <property type="project" value="TreeGrafter"/>
</dbReference>
<comment type="similarity">
    <text evidence="2 10">Belongs to the purine nucleoside phosphorylase YfiH/LACC1 family.</text>
</comment>
<proteinExistence type="inferred from homology"/>
<evidence type="ECO:0000256" key="9">
    <source>
        <dbReference type="ARBA" id="ARBA00049893"/>
    </source>
</evidence>
<dbReference type="InterPro" id="IPR038371">
    <property type="entry name" value="Cu_polyphenol_OxRdtase_sf"/>
</dbReference>
<dbReference type="AlphaFoldDB" id="A0A3S9NZT8"/>
<dbReference type="CDD" id="cd16833">
    <property type="entry name" value="YfiH"/>
    <property type="match status" value="1"/>
</dbReference>
<evidence type="ECO:0000256" key="3">
    <source>
        <dbReference type="ARBA" id="ARBA00022679"/>
    </source>
</evidence>
<dbReference type="InterPro" id="IPR003730">
    <property type="entry name" value="Cu_polyphenol_OxRdtase"/>
</dbReference>
<dbReference type="NCBIfam" id="TIGR00726">
    <property type="entry name" value="peptidoglycan editing factor PgeF"/>
    <property type="match status" value="1"/>
</dbReference>
<keyword evidence="12" id="KW-1185">Reference proteome</keyword>
<name>A0A3S9NZT8_9BACT</name>
<dbReference type="PANTHER" id="PTHR30616:SF2">
    <property type="entry name" value="PURINE NUCLEOSIDE PHOSPHORYLASE LACC1"/>
    <property type="match status" value="1"/>
</dbReference>
<dbReference type="RefSeq" id="WP_126611937.1">
    <property type="nucleotide sequence ID" value="NZ_CP034562.1"/>
</dbReference>
<dbReference type="OrthoDB" id="4279at2"/>
<gene>
    <name evidence="11" type="primary">pgeF</name>
    <name evidence="11" type="ORF">EI427_04165</name>
</gene>
<evidence type="ECO:0000313" key="12">
    <source>
        <dbReference type="Proteomes" id="UP000267268"/>
    </source>
</evidence>
<dbReference type="PANTHER" id="PTHR30616">
    <property type="entry name" value="UNCHARACTERIZED PROTEIN YFIH"/>
    <property type="match status" value="1"/>
</dbReference>
<protein>
    <recommendedName>
        <fullName evidence="10">Purine nucleoside phosphorylase</fullName>
    </recommendedName>
</protein>
<evidence type="ECO:0000256" key="6">
    <source>
        <dbReference type="ARBA" id="ARBA00022833"/>
    </source>
</evidence>
<dbReference type="KEGG" id="fll:EI427_04165"/>
<evidence type="ECO:0000256" key="1">
    <source>
        <dbReference type="ARBA" id="ARBA00000553"/>
    </source>
</evidence>
<keyword evidence="6" id="KW-0862">Zinc</keyword>
<evidence type="ECO:0000256" key="10">
    <source>
        <dbReference type="RuleBase" id="RU361274"/>
    </source>
</evidence>
<evidence type="ECO:0000256" key="8">
    <source>
        <dbReference type="ARBA" id="ARBA00048968"/>
    </source>
</evidence>
<dbReference type="Gene3D" id="3.60.140.10">
    <property type="entry name" value="CNF1/YfiH-like putative cysteine hydrolases"/>
    <property type="match status" value="1"/>
</dbReference>
<dbReference type="EMBL" id="CP034562">
    <property type="protein sequence ID" value="AZQ61447.1"/>
    <property type="molecule type" value="Genomic_DNA"/>
</dbReference>
<comment type="catalytic activity">
    <reaction evidence="7">
        <text>adenosine + H2O + H(+) = inosine + NH4(+)</text>
        <dbReference type="Rhea" id="RHEA:24408"/>
        <dbReference type="ChEBI" id="CHEBI:15377"/>
        <dbReference type="ChEBI" id="CHEBI:15378"/>
        <dbReference type="ChEBI" id="CHEBI:16335"/>
        <dbReference type="ChEBI" id="CHEBI:17596"/>
        <dbReference type="ChEBI" id="CHEBI:28938"/>
        <dbReference type="EC" id="3.5.4.4"/>
    </reaction>
    <physiologicalReaction direction="left-to-right" evidence="7">
        <dbReference type="Rhea" id="RHEA:24409"/>
    </physiologicalReaction>
</comment>
<comment type="catalytic activity">
    <reaction evidence="9">
        <text>S-methyl-5'-thioadenosine + phosphate = 5-(methylsulfanyl)-alpha-D-ribose 1-phosphate + adenine</text>
        <dbReference type="Rhea" id="RHEA:11852"/>
        <dbReference type="ChEBI" id="CHEBI:16708"/>
        <dbReference type="ChEBI" id="CHEBI:17509"/>
        <dbReference type="ChEBI" id="CHEBI:43474"/>
        <dbReference type="ChEBI" id="CHEBI:58533"/>
        <dbReference type="EC" id="2.4.2.28"/>
    </reaction>
    <physiologicalReaction direction="left-to-right" evidence="9">
        <dbReference type="Rhea" id="RHEA:11853"/>
    </physiologicalReaction>
</comment>
<keyword evidence="5" id="KW-0378">Hydrolase</keyword>
<reference evidence="11 12" key="1">
    <citation type="submission" date="2018-12" db="EMBL/GenBank/DDBJ databases">
        <title>Flammeovirga pectinis sp. nov., isolated from the gut of the Korean scallop, Patinopecten yessoensis.</title>
        <authorList>
            <person name="Bae J.-W."/>
            <person name="Jeong Y.-S."/>
            <person name="Kang W."/>
        </authorList>
    </citation>
    <scope>NUCLEOTIDE SEQUENCE [LARGE SCALE GENOMIC DNA]</scope>
    <source>
        <strain evidence="11 12">L12M1</strain>
    </source>
</reference>
<accession>A0A3S9NZT8</accession>
<dbReference type="Proteomes" id="UP000267268">
    <property type="component" value="Chromosome 1"/>
</dbReference>
<keyword evidence="4" id="KW-0479">Metal-binding</keyword>
<sequence length="263" mass="29507">MKIPTLQFHQLEKYKDKIHHFVTTRSGGVSQPPFDTLNLGNIIHDKPEDVLQNRAIVKENLVCDRLFIADQKHTNKIYSITEKNVEAYKKLQNPFPASDGMLTDVKNIGLLTLAADCTPILFFDPVKNVIGAVHSGWKGTALKILTEAIQQMGTDFNCSPHTIIISFGPFIKKETYEIGIDVINIFKEAYPIDYNSIICTHPNPQKAYLDIEAAQLNQCKTCGILSKNIEFMPFNTFTDNRFFSARGDGPEQTGRFGGAIVLK</sequence>